<evidence type="ECO:0000313" key="2">
    <source>
        <dbReference type="Proteomes" id="UP000812961"/>
    </source>
</evidence>
<comment type="caution">
    <text evidence="1">The sequence shown here is derived from an EMBL/GenBank/DDBJ whole genome shotgun (WGS) entry which is preliminary data.</text>
</comment>
<evidence type="ECO:0000313" key="1">
    <source>
        <dbReference type="EMBL" id="MBW8684749.1"/>
    </source>
</evidence>
<name>A0ABS7GD59_9BACT</name>
<dbReference type="Proteomes" id="UP000812961">
    <property type="component" value="Unassembled WGS sequence"/>
</dbReference>
<organism evidence="1 2">
    <name type="scientific">Chitinophaga rhizophila</name>
    <dbReference type="NCBI Taxonomy" id="2866212"/>
    <lineage>
        <taxon>Bacteria</taxon>
        <taxon>Pseudomonadati</taxon>
        <taxon>Bacteroidota</taxon>
        <taxon>Chitinophagia</taxon>
        <taxon>Chitinophagales</taxon>
        <taxon>Chitinophagaceae</taxon>
        <taxon>Chitinophaga</taxon>
    </lineage>
</organism>
<reference evidence="1 2" key="1">
    <citation type="submission" date="2021-08" db="EMBL/GenBank/DDBJ databases">
        <title>The genome sequence of Chitinophaga sp. B61.</title>
        <authorList>
            <person name="Zhang X."/>
        </authorList>
    </citation>
    <scope>NUCLEOTIDE SEQUENCE [LARGE SCALE GENOMIC DNA]</scope>
    <source>
        <strain evidence="1 2">B61</strain>
    </source>
</reference>
<gene>
    <name evidence="1" type="ORF">K1Y79_10450</name>
</gene>
<protein>
    <submittedName>
        <fullName evidence="1">Uncharacterized protein</fullName>
    </submittedName>
</protein>
<accession>A0ABS7GD59</accession>
<dbReference type="RefSeq" id="WP_220249962.1">
    <property type="nucleotide sequence ID" value="NZ_JAICCF010000002.1"/>
</dbReference>
<sequence>MSPQQKDPSPEQLQESRLVGVQASSGCSATEAVRALIKNFGSYYEDPINAGLLLNTHYTWSAIIDALRTIFPSQTKKAQDMFTLIKQIFTHWLTAAEMARALAPYYPATDVATVLKRNYPENTGTPADMAGLLLPAYNEAYKPLDVNALAEVLAGLYEVHDVIPVLKSNFPEDLSTGTQIAEVLRIYFATSVQNALELAIQLAAADIAPAETAIIVKNCYPLEVALAADMISIIQTAYASLNIGFAEMASVLASSAYNIVDAAPALKTAYPGDTGSVFDMVQTLIAAYSEYSVTYIDMASALKASEYNIGDIAAVIKEFYPDQVPSAQPMAKLLSGLGFGANETAATLLSNYTAEVSSPQLMIDALAQAPYTALEAAIAVNYIFQISDPMNMYYLLISVYNNITVNEMAFILSRIGTYAMIEVTAVLRNYAAETATVTMMANILIGAYGSIDIRQMASSLAWAGYFASDVAAYLYNDPTYAVDARVPDVMAGIIYSAYRNYLISMQSLLYVMANTGFSAYESFSPVWSLYSESRPMEWGIFLTNAYTSNPLSPVMVAMAVSTISADANSIAEAVITAFSTIPAGHLAVILLIASASYVNDAQQVAQAVKLSNGDIFAGGTAVVNSYPQIYAPELSAVLVSVFTPPNTTVNDLALALCRSYAYVAPGDVAKGIMISFYDTSAEQLADILIYSYGEIGTTLTAAEADIAAAEGFAYVGKA</sequence>
<keyword evidence="2" id="KW-1185">Reference proteome</keyword>
<dbReference type="EMBL" id="JAICCF010000002">
    <property type="protein sequence ID" value="MBW8684749.1"/>
    <property type="molecule type" value="Genomic_DNA"/>
</dbReference>
<proteinExistence type="predicted"/>